<name>A0ABV3RB25_9SPHN</name>
<evidence type="ECO:0000256" key="1">
    <source>
        <dbReference type="SAM" id="MobiDB-lite"/>
    </source>
</evidence>
<gene>
    <name evidence="3" type="ORF">ABUH87_08115</name>
</gene>
<dbReference type="RefSeq" id="WP_367772345.1">
    <property type="nucleotide sequence ID" value="NZ_JBFNXR010000022.1"/>
</dbReference>
<feature type="region of interest" description="Disordered" evidence="1">
    <location>
        <begin position="1"/>
        <end position="76"/>
    </location>
</feature>
<feature type="transmembrane region" description="Helical" evidence="2">
    <location>
        <begin position="79"/>
        <end position="97"/>
    </location>
</feature>
<evidence type="ECO:0000313" key="4">
    <source>
        <dbReference type="Proteomes" id="UP001556118"/>
    </source>
</evidence>
<evidence type="ECO:0000313" key="3">
    <source>
        <dbReference type="EMBL" id="MEW9855145.1"/>
    </source>
</evidence>
<comment type="caution">
    <text evidence="3">The sequence shown here is derived from an EMBL/GenBank/DDBJ whole genome shotgun (WGS) entry which is preliminary data.</text>
</comment>
<dbReference type="EMBL" id="JBFNXR010000022">
    <property type="protein sequence ID" value="MEW9855145.1"/>
    <property type="molecule type" value="Genomic_DNA"/>
</dbReference>
<feature type="region of interest" description="Disordered" evidence="1">
    <location>
        <begin position="95"/>
        <end position="122"/>
    </location>
</feature>
<keyword evidence="2" id="KW-0472">Membrane</keyword>
<feature type="compositionally biased region" description="Low complexity" evidence="1">
    <location>
        <begin position="1"/>
        <end position="23"/>
    </location>
</feature>
<evidence type="ECO:0000256" key="2">
    <source>
        <dbReference type="SAM" id="Phobius"/>
    </source>
</evidence>
<sequence>MTPRPEAAPLAAATAASQAPGSAEQPRATPAQEGPATAPAAITDPASDVEPVRQAAPAQAEEVEARVPADDGDGIPGETVAGILAALGLGAAGYAAMRSRRRRRSDALDDPPAEPQIGHTAPVPTTATAAAARPAMAAPFGSRAELLDRMVAAEPDAANPFTSGKARRRRARLILQQRDAQIERDTAQFDWRTYRPQNANTPAVPPLVTA</sequence>
<organism evidence="3 4">
    <name type="scientific">Novosphingobium rhizovicinum</name>
    <dbReference type="NCBI Taxonomy" id="3228928"/>
    <lineage>
        <taxon>Bacteria</taxon>
        <taxon>Pseudomonadati</taxon>
        <taxon>Pseudomonadota</taxon>
        <taxon>Alphaproteobacteria</taxon>
        <taxon>Sphingomonadales</taxon>
        <taxon>Sphingomonadaceae</taxon>
        <taxon>Novosphingobium</taxon>
    </lineage>
</organism>
<feature type="compositionally biased region" description="Low complexity" evidence="1">
    <location>
        <begin position="35"/>
        <end position="46"/>
    </location>
</feature>
<dbReference type="Proteomes" id="UP001556118">
    <property type="component" value="Unassembled WGS sequence"/>
</dbReference>
<proteinExistence type="predicted"/>
<accession>A0ABV3RB25</accession>
<keyword evidence="2" id="KW-1133">Transmembrane helix</keyword>
<reference evidence="3 4" key="1">
    <citation type="submission" date="2024-06" db="EMBL/GenBank/DDBJ databases">
        <title>Novosphingobium rhizovicinus M1R2S20.</title>
        <authorList>
            <person name="Sun J.-Q."/>
        </authorList>
    </citation>
    <scope>NUCLEOTIDE SEQUENCE [LARGE SCALE GENOMIC DNA]</scope>
    <source>
        <strain evidence="3 4">M1R2S20</strain>
    </source>
</reference>
<protein>
    <submittedName>
        <fullName evidence="3">Uncharacterized protein</fullName>
    </submittedName>
</protein>
<keyword evidence="2" id="KW-0812">Transmembrane</keyword>
<keyword evidence="4" id="KW-1185">Reference proteome</keyword>